<comment type="caution">
    <text evidence="4">The sequence shown here is derived from an EMBL/GenBank/DDBJ whole genome shotgun (WGS) entry which is preliminary data.</text>
</comment>
<dbReference type="PANTHER" id="PTHR10264:SF83">
    <property type="entry name" value="BLL5629 PROTEIN"/>
    <property type="match status" value="1"/>
</dbReference>
<dbReference type="PRINTS" id="PR00721">
    <property type="entry name" value="STOMATIN"/>
</dbReference>
<protein>
    <submittedName>
        <fullName evidence="4">SPFH domain-containing protein</fullName>
    </submittedName>
</protein>
<evidence type="ECO:0000313" key="5">
    <source>
        <dbReference type="Proteomes" id="UP001231915"/>
    </source>
</evidence>
<dbReference type="InterPro" id="IPR001972">
    <property type="entry name" value="Stomatin_HflK_fam"/>
</dbReference>
<keyword evidence="5" id="KW-1185">Reference proteome</keyword>
<dbReference type="Proteomes" id="UP001231915">
    <property type="component" value="Unassembled WGS sequence"/>
</dbReference>
<evidence type="ECO:0000259" key="3">
    <source>
        <dbReference type="SMART" id="SM00244"/>
    </source>
</evidence>
<dbReference type="EMBL" id="JASJUT010000007">
    <property type="protein sequence ID" value="MDK2596738.1"/>
    <property type="molecule type" value="Genomic_DNA"/>
</dbReference>
<dbReference type="InterPro" id="IPR001107">
    <property type="entry name" value="Band_7"/>
</dbReference>
<feature type="domain" description="Band 7" evidence="3">
    <location>
        <begin position="304"/>
        <end position="460"/>
    </location>
</feature>
<accession>A0ABT7ENZ4</accession>
<dbReference type="Gene3D" id="6.10.250.2090">
    <property type="match status" value="1"/>
</dbReference>
<dbReference type="CDD" id="cd13438">
    <property type="entry name" value="SPFH_eoslipins_u2"/>
    <property type="match status" value="1"/>
</dbReference>
<organism evidence="4 5">
    <name type="scientific">Pseudoalteromonas obscura</name>
    <dbReference type="NCBI Taxonomy" id="3048491"/>
    <lineage>
        <taxon>Bacteria</taxon>
        <taxon>Pseudomonadati</taxon>
        <taxon>Pseudomonadota</taxon>
        <taxon>Gammaproteobacteria</taxon>
        <taxon>Alteromonadales</taxon>
        <taxon>Pseudoalteromonadaceae</taxon>
        <taxon>Pseudoalteromonas</taxon>
    </lineage>
</organism>
<dbReference type="SMART" id="SM00244">
    <property type="entry name" value="PHB"/>
    <property type="match status" value="1"/>
</dbReference>
<evidence type="ECO:0000256" key="2">
    <source>
        <dbReference type="ARBA" id="ARBA00008164"/>
    </source>
</evidence>
<dbReference type="Pfam" id="PF01145">
    <property type="entry name" value="Band_7"/>
    <property type="match status" value="1"/>
</dbReference>
<comment type="subcellular location">
    <subcellularLocation>
        <location evidence="1">Membrane</location>
        <topology evidence="1">Single-pass membrane protein</topology>
    </subcellularLocation>
</comment>
<proteinExistence type="inferred from homology"/>
<dbReference type="RefSeq" id="WP_284137899.1">
    <property type="nucleotide sequence ID" value="NZ_JASJUT010000007.1"/>
</dbReference>
<dbReference type="Gene3D" id="3.30.479.30">
    <property type="entry name" value="Band 7 domain"/>
    <property type="match status" value="1"/>
</dbReference>
<reference evidence="4 5" key="1">
    <citation type="submission" date="2023-05" db="EMBL/GenBank/DDBJ databases">
        <title>Pseudoalteromonas ardens sp. nov., Pseudoalteromonas obscura sp. nov., and Pseudoalteromonas umbrosa sp. nov., isolated from the coral Montipora capitata.</title>
        <authorList>
            <person name="Thomas E.M."/>
            <person name="Smith E.M."/>
            <person name="Papke E."/>
            <person name="Shlafstein M.D."/>
            <person name="Oline D.K."/>
            <person name="Videau P."/>
            <person name="Saw J.H."/>
            <person name="Strangman W.K."/>
            <person name="Ushijima B."/>
        </authorList>
    </citation>
    <scope>NUCLEOTIDE SEQUENCE [LARGE SCALE GENOMIC DNA]</scope>
    <source>
        <strain evidence="4 5">P94</strain>
    </source>
</reference>
<dbReference type="SUPFAM" id="SSF117892">
    <property type="entry name" value="Band 7/SPFH domain"/>
    <property type="match status" value="1"/>
</dbReference>
<gene>
    <name evidence="4" type="ORF">QNM18_16935</name>
</gene>
<dbReference type="InterPro" id="IPR043202">
    <property type="entry name" value="Band-7_stomatin-like"/>
</dbReference>
<evidence type="ECO:0000313" key="4">
    <source>
        <dbReference type="EMBL" id="MDK2596738.1"/>
    </source>
</evidence>
<dbReference type="InterPro" id="IPR036013">
    <property type="entry name" value="Band_7/SPFH_dom_sf"/>
</dbReference>
<name>A0ABT7ENZ4_9GAMM</name>
<evidence type="ECO:0000256" key="1">
    <source>
        <dbReference type="ARBA" id="ARBA00004167"/>
    </source>
</evidence>
<sequence>MKFIKQQIVAETKRVLVYRNKHFDRVLTPGKHRFWDFKNELEFVTFDIDTLYFTAPDAVRMYHTYPALQSHISHFKLTEQEVGLLYLNDTLKGAVAPGEELYFWKDAGDIRLEKIDLTTQFYVADSTLKLIEKAGLNLASKLIKSAKTSACKPIYEMTVKRDHVGFLFADNQLVKELPPGRYGVWQFNRDYEFKSFDCRTITARDGADIYDKNKTIKSMSHQVIGEQEVGLLYVNQVLKGIVPPGEHLYLWKDAGDIHLERVDISENIYVNAATMANVNRLGLNCAAKLFKSETAVSCNPIVDVSIESEHIGLLYVDNVLVRKLPPGHYGMWQFNRDIELKVFDCRAQMLEVSGQEILSKDRVSLRINLTASIQVTDAVIASQSTEDVMSFAYNILQLALREAVGTQNLDDLLLDKLYINETLRDIVGTQLQAVGVKLVNVGMKDIILPGEMKSILNQVVEAQKAAEANVIKRREETAATRSLHNTAKVMENNPTLMRLKELEALEKIADKIDSLTVYGGLEGLMNNAVKLSHQ</sequence>
<comment type="similarity">
    <text evidence="2">Belongs to the band 7/mec-2 family.</text>
</comment>
<dbReference type="PANTHER" id="PTHR10264">
    <property type="entry name" value="BAND 7 PROTEIN-RELATED"/>
    <property type="match status" value="1"/>
</dbReference>